<protein>
    <recommendedName>
        <fullName evidence="7">Cytochrome c assembly protein domain-containing protein</fullName>
    </recommendedName>
</protein>
<dbReference type="Pfam" id="PF01578">
    <property type="entry name" value="Cytochrom_C_asm"/>
    <property type="match status" value="1"/>
</dbReference>
<evidence type="ECO:0000256" key="2">
    <source>
        <dbReference type="ARBA" id="ARBA00022692"/>
    </source>
</evidence>
<gene>
    <name evidence="8" type="ORF">METZ01_LOCUS27825</name>
</gene>
<feature type="domain" description="Cytochrome c assembly protein" evidence="7">
    <location>
        <begin position="63"/>
        <end position="261"/>
    </location>
</feature>
<evidence type="ECO:0000256" key="1">
    <source>
        <dbReference type="ARBA" id="ARBA00004141"/>
    </source>
</evidence>
<dbReference type="EMBL" id="UINC01001228">
    <property type="protein sequence ID" value="SUZ74971.1"/>
    <property type="molecule type" value="Genomic_DNA"/>
</dbReference>
<accession>A0A381Q6K4</accession>
<organism evidence="8">
    <name type="scientific">marine metagenome</name>
    <dbReference type="NCBI Taxonomy" id="408172"/>
    <lineage>
        <taxon>unclassified sequences</taxon>
        <taxon>metagenomes</taxon>
        <taxon>ecological metagenomes</taxon>
    </lineage>
</organism>
<dbReference type="InterPro" id="IPR045062">
    <property type="entry name" value="Cyt_c_biogenesis_CcsA/CcmC"/>
</dbReference>
<feature type="transmembrane region" description="Helical" evidence="6">
    <location>
        <begin position="218"/>
        <end position="235"/>
    </location>
</feature>
<evidence type="ECO:0000256" key="6">
    <source>
        <dbReference type="SAM" id="Phobius"/>
    </source>
</evidence>
<dbReference type="GO" id="GO:0020037">
    <property type="term" value="F:heme binding"/>
    <property type="evidence" value="ECO:0007669"/>
    <property type="project" value="InterPro"/>
</dbReference>
<feature type="transmembrane region" description="Helical" evidence="6">
    <location>
        <begin position="122"/>
        <end position="149"/>
    </location>
</feature>
<feature type="transmembrane region" description="Helical" evidence="6">
    <location>
        <begin position="90"/>
        <end position="110"/>
    </location>
</feature>
<feature type="transmembrane region" description="Helical" evidence="6">
    <location>
        <begin position="6"/>
        <end position="22"/>
    </location>
</feature>
<keyword evidence="3" id="KW-0201">Cytochrome c-type biogenesis</keyword>
<dbReference type="AlphaFoldDB" id="A0A381Q6K4"/>
<dbReference type="GO" id="GO:0017004">
    <property type="term" value="P:cytochrome complex assembly"/>
    <property type="evidence" value="ECO:0007669"/>
    <property type="project" value="UniProtKB-KW"/>
</dbReference>
<keyword evidence="5 6" id="KW-0472">Membrane</keyword>
<feature type="transmembrane region" description="Helical" evidence="6">
    <location>
        <begin position="247"/>
        <end position="268"/>
    </location>
</feature>
<evidence type="ECO:0000256" key="3">
    <source>
        <dbReference type="ARBA" id="ARBA00022748"/>
    </source>
</evidence>
<name>A0A381Q6K4_9ZZZZ</name>
<comment type="subcellular location">
    <subcellularLocation>
        <location evidence="1">Membrane</location>
        <topology evidence="1">Multi-pass membrane protein</topology>
    </subcellularLocation>
</comment>
<dbReference type="GO" id="GO:0005886">
    <property type="term" value="C:plasma membrane"/>
    <property type="evidence" value="ECO:0007669"/>
    <property type="project" value="TreeGrafter"/>
</dbReference>
<keyword evidence="2 6" id="KW-0812">Transmembrane</keyword>
<proteinExistence type="predicted"/>
<dbReference type="PANTHER" id="PTHR30071:SF1">
    <property type="entry name" value="CYTOCHROME B_B6 PROTEIN-RELATED"/>
    <property type="match status" value="1"/>
</dbReference>
<evidence type="ECO:0000256" key="5">
    <source>
        <dbReference type="ARBA" id="ARBA00023136"/>
    </source>
</evidence>
<feature type="transmembrane region" description="Helical" evidence="6">
    <location>
        <begin position="178"/>
        <end position="198"/>
    </location>
</feature>
<evidence type="ECO:0000259" key="7">
    <source>
        <dbReference type="Pfam" id="PF01578"/>
    </source>
</evidence>
<keyword evidence="4 6" id="KW-1133">Transmembrane helix</keyword>
<dbReference type="InterPro" id="IPR002541">
    <property type="entry name" value="Cyt_c_assembly"/>
</dbReference>
<feature type="transmembrane region" description="Helical" evidence="6">
    <location>
        <begin position="34"/>
        <end position="52"/>
    </location>
</feature>
<evidence type="ECO:0000313" key="8">
    <source>
        <dbReference type="EMBL" id="SUZ74971.1"/>
    </source>
</evidence>
<reference evidence="8" key="1">
    <citation type="submission" date="2018-05" db="EMBL/GenBank/DDBJ databases">
        <authorList>
            <person name="Lanie J.A."/>
            <person name="Ng W.-L."/>
            <person name="Kazmierczak K.M."/>
            <person name="Andrzejewski T.M."/>
            <person name="Davidsen T.M."/>
            <person name="Wayne K.J."/>
            <person name="Tettelin H."/>
            <person name="Glass J.I."/>
            <person name="Rusch D."/>
            <person name="Podicherti R."/>
            <person name="Tsui H.-C.T."/>
            <person name="Winkler M.E."/>
        </authorList>
    </citation>
    <scope>NUCLEOTIDE SEQUENCE</scope>
</reference>
<dbReference type="PANTHER" id="PTHR30071">
    <property type="entry name" value="HEME EXPORTER PROTEIN C"/>
    <property type="match status" value="1"/>
</dbReference>
<sequence>MNLFPLLPYTVAGIAYGIHFCRRSLQIGRLATTTLAAAALIHTFVIGMQTVQVGHLPFAGTEAVISAFVWLLAVAYLYTEVTTDERAMGVFIVPLLVVLQGVSALGDRVIEPAAPVLDSPWFAVHVLSLLFAYAGFALACVVGITYVLLFRELKSKQLGFFAERLPSLQVLDKMNGRAVGVGWLFLTAGLVVGAVWLFQLQPDSVDPRVRAMSFFDPKISVVLLSWGVYSFELYARRSIGWSGKRAAWLSALGFSIVLLNLVPVGYFLTESHNF</sequence>
<evidence type="ECO:0000256" key="4">
    <source>
        <dbReference type="ARBA" id="ARBA00022989"/>
    </source>
</evidence>
<feature type="transmembrane region" description="Helical" evidence="6">
    <location>
        <begin position="58"/>
        <end position="78"/>
    </location>
</feature>